<keyword evidence="1" id="KW-1133">Transmembrane helix</keyword>
<keyword evidence="1" id="KW-0472">Membrane</keyword>
<gene>
    <name evidence="2" type="ORF">SDC9_53623</name>
</gene>
<feature type="transmembrane region" description="Helical" evidence="1">
    <location>
        <begin position="38"/>
        <end position="60"/>
    </location>
</feature>
<proteinExistence type="predicted"/>
<evidence type="ECO:0000313" key="2">
    <source>
        <dbReference type="EMBL" id="MPM07317.1"/>
    </source>
</evidence>
<reference evidence="2" key="1">
    <citation type="submission" date="2019-08" db="EMBL/GenBank/DDBJ databases">
        <authorList>
            <person name="Kucharzyk K."/>
            <person name="Murdoch R.W."/>
            <person name="Higgins S."/>
            <person name="Loffler F."/>
        </authorList>
    </citation>
    <scope>NUCLEOTIDE SEQUENCE</scope>
</reference>
<name>A0A644WUF7_9ZZZZ</name>
<feature type="transmembrane region" description="Helical" evidence="1">
    <location>
        <begin position="6"/>
        <end position="26"/>
    </location>
</feature>
<evidence type="ECO:0008006" key="3">
    <source>
        <dbReference type="Google" id="ProtNLM"/>
    </source>
</evidence>
<evidence type="ECO:0000256" key="1">
    <source>
        <dbReference type="SAM" id="Phobius"/>
    </source>
</evidence>
<accession>A0A644WUF7</accession>
<dbReference type="AlphaFoldDB" id="A0A644WUF7"/>
<comment type="caution">
    <text evidence="2">The sequence shown here is derived from an EMBL/GenBank/DDBJ whole genome shotgun (WGS) entry which is preliminary data.</text>
</comment>
<organism evidence="2">
    <name type="scientific">bioreactor metagenome</name>
    <dbReference type="NCBI Taxonomy" id="1076179"/>
    <lineage>
        <taxon>unclassified sequences</taxon>
        <taxon>metagenomes</taxon>
        <taxon>ecological metagenomes</taxon>
    </lineage>
</organism>
<dbReference type="EMBL" id="VSSQ01001322">
    <property type="protein sequence ID" value="MPM07317.1"/>
    <property type="molecule type" value="Genomic_DNA"/>
</dbReference>
<keyword evidence="1" id="KW-0812">Transmembrane</keyword>
<sequence length="213" mass="24306">MDTELLVAGITIAELIGYTGSLIIAISMLMTSILKMRWMIFSGNVVFIVYGTLIGAYPIIVLNGFNLVVNAYFIWQAYKLQGNYAVLAANCNAPMLERFLVYYVNDIRKYFPQFEKFEEEDVVFLIAKGTAVISVAGFRKNDDGSFNVVVDYVANTHRNMKPGKLLYERENIFSLLNTDTIYAQSFHFRHTVYLRRMGFKPSEDGNAFVLKRP</sequence>
<dbReference type="Pfam" id="PF10688">
    <property type="entry name" value="Imp-YgjV"/>
    <property type="match status" value="1"/>
</dbReference>
<dbReference type="InterPro" id="IPR019629">
    <property type="entry name" value="Uncharacterised_HI1736/YgjV"/>
</dbReference>
<protein>
    <recommendedName>
        <fullName evidence="3">N-acetyltransferase domain-containing protein</fullName>
    </recommendedName>
</protein>